<organism evidence="2 3">
    <name type="scientific">Amycolatopsis rhabdoformis</name>
    <dbReference type="NCBI Taxonomy" id="1448059"/>
    <lineage>
        <taxon>Bacteria</taxon>
        <taxon>Bacillati</taxon>
        <taxon>Actinomycetota</taxon>
        <taxon>Actinomycetes</taxon>
        <taxon>Pseudonocardiales</taxon>
        <taxon>Pseudonocardiaceae</taxon>
        <taxon>Amycolatopsis</taxon>
    </lineage>
</organism>
<name>A0ABZ1IKI8_9PSEU</name>
<dbReference type="Pfam" id="PF13577">
    <property type="entry name" value="SnoaL_4"/>
    <property type="match status" value="1"/>
</dbReference>
<gene>
    <name evidence="2" type="ORF">VSH64_21920</name>
</gene>
<dbReference type="InterPro" id="IPR032710">
    <property type="entry name" value="NTF2-like_dom_sf"/>
</dbReference>
<reference evidence="2 3" key="1">
    <citation type="journal article" date="2015" name="Int. J. Syst. Evol. Microbiol.">
        <title>Amycolatopsis rhabdoformis sp. nov., an actinomycete isolated from a tropical forest soil.</title>
        <authorList>
            <person name="Souza W.R."/>
            <person name="Silva R.E."/>
            <person name="Goodfellow M."/>
            <person name="Busarakam K."/>
            <person name="Figueiro F.S."/>
            <person name="Ferreira D."/>
            <person name="Rodrigues-Filho E."/>
            <person name="Moraes L.A.B."/>
            <person name="Zucchi T.D."/>
        </authorList>
    </citation>
    <scope>NUCLEOTIDE SEQUENCE [LARGE SCALE GENOMIC DNA]</scope>
    <source>
        <strain evidence="2 3">NCIMB 14900</strain>
    </source>
</reference>
<evidence type="ECO:0000259" key="1">
    <source>
        <dbReference type="Pfam" id="PF13577"/>
    </source>
</evidence>
<protein>
    <submittedName>
        <fullName evidence="2">Nuclear transport factor 2 family protein</fullName>
    </submittedName>
</protein>
<dbReference type="Proteomes" id="UP001330812">
    <property type="component" value="Chromosome"/>
</dbReference>
<dbReference type="InterPro" id="IPR037401">
    <property type="entry name" value="SnoaL-like"/>
</dbReference>
<sequence>MAVDEAEILQLVVRERQVRDRGWWDELPGCYHPEATIRTSWFSGTIAEYVERSKDMHTSDPSTHRVGVPVVRAHGDRSVVELPMTIEFRGDVRGVECDLAVQIRFITRVERRDGTWRILSSEAVFEHDTLTPTMPGSAPKVTSEDLAGFRPSYRMLALWLTERGYEVGDDRLGADRPEAVEQVYREAHAWAGLTAH</sequence>
<dbReference type="Gene3D" id="3.10.450.50">
    <property type="match status" value="1"/>
</dbReference>
<evidence type="ECO:0000313" key="3">
    <source>
        <dbReference type="Proteomes" id="UP001330812"/>
    </source>
</evidence>
<dbReference type="SUPFAM" id="SSF54427">
    <property type="entry name" value="NTF2-like"/>
    <property type="match status" value="1"/>
</dbReference>
<evidence type="ECO:0000313" key="2">
    <source>
        <dbReference type="EMBL" id="WSE34704.1"/>
    </source>
</evidence>
<dbReference type="CDD" id="cd00531">
    <property type="entry name" value="NTF2_like"/>
    <property type="match status" value="1"/>
</dbReference>
<proteinExistence type="predicted"/>
<keyword evidence="3" id="KW-1185">Reference proteome</keyword>
<accession>A0ABZ1IKI8</accession>
<dbReference type="EMBL" id="CP142149">
    <property type="protein sequence ID" value="WSE34704.1"/>
    <property type="molecule type" value="Genomic_DNA"/>
</dbReference>
<dbReference type="RefSeq" id="WP_326837512.1">
    <property type="nucleotide sequence ID" value="NZ_CP142149.1"/>
</dbReference>
<feature type="domain" description="SnoaL-like" evidence="1">
    <location>
        <begin position="4"/>
        <end position="120"/>
    </location>
</feature>